<accession>A0ABW0MHH6</accession>
<sequence>MKNKIIAAALIAVSVPCFAFNCFDSAEYKDSLSIAKEANGETGRQIGIAVEFLKENKGIDFNQALKEVTQLPPTPETVAYDNALKEVSRKIQIMKPQSAEECTDLIKLQREYEAIGKNKIQFIVNEVLGQQIEKSDSADKTDLIK</sequence>
<feature type="chain" id="PRO_5047500789" description="Lipoprotein" evidence="1">
    <location>
        <begin position="20"/>
        <end position="145"/>
    </location>
</feature>
<protein>
    <recommendedName>
        <fullName evidence="4">Lipoprotein</fullName>
    </recommendedName>
</protein>
<keyword evidence="1" id="KW-0732">Signal</keyword>
<comment type="caution">
    <text evidence="2">The sequence shown here is derived from an EMBL/GenBank/DDBJ whole genome shotgun (WGS) entry which is preliminary data.</text>
</comment>
<gene>
    <name evidence="2" type="ORF">ACFPM8_20620</name>
</gene>
<organism evidence="2 3">
    <name type="scientific">Paraherbaspirillum soli</name>
    <dbReference type="NCBI Taxonomy" id="631222"/>
    <lineage>
        <taxon>Bacteria</taxon>
        <taxon>Pseudomonadati</taxon>
        <taxon>Pseudomonadota</taxon>
        <taxon>Betaproteobacteria</taxon>
        <taxon>Burkholderiales</taxon>
        <taxon>Oxalobacteraceae</taxon>
        <taxon>Paraherbaspirillum</taxon>
    </lineage>
</organism>
<reference evidence="3" key="1">
    <citation type="journal article" date="2019" name="Int. J. Syst. Evol. Microbiol.">
        <title>The Global Catalogue of Microorganisms (GCM) 10K type strain sequencing project: providing services to taxonomists for standard genome sequencing and annotation.</title>
        <authorList>
            <consortium name="The Broad Institute Genomics Platform"/>
            <consortium name="The Broad Institute Genome Sequencing Center for Infectious Disease"/>
            <person name="Wu L."/>
            <person name="Ma J."/>
        </authorList>
    </citation>
    <scope>NUCLEOTIDE SEQUENCE [LARGE SCALE GENOMIC DNA]</scope>
    <source>
        <strain evidence="3">JCM 17066</strain>
    </source>
</reference>
<evidence type="ECO:0000313" key="2">
    <source>
        <dbReference type="EMBL" id="MFC5476376.1"/>
    </source>
</evidence>
<name>A0ABW0MHH6_9BURK</name>
<dbReference type="RefSeq" id="WP_379000512.1">
    <property type="nucleotide sequence ID" value="NZ_JBHSMT010000030.1"/>
</dbReference>
<keyword evidence="3" id="KW-1185">Reference proteome</keyword>
<proteinExistence type="predicted"/>
<feature type="signal peptide" evidence="1">
    <location>
        <begin position="1"/>
        <end position="19"/>
    </location>
</feature>
<evidence type="ECO:0000256" key="1">
    <source>
        <dbReference type="SAM" id="SignalP"/>
    </source>
</evidence>
<evidence type="ECO:0000313" key="3">
    <source>
        <dbReference type="Proteomes" id="UP001596045"/>
    </source>
</evidence>
<dbReference type="EMBL" id="JBHSMT010000030">
    <property type="protein sequence ID" value="MFC5476376.1"/>
    <property type="molecule type" value="Genomic_DNA"/>
</dbReference>
<evidence type="ECO:0008006" key="4">
    <source>
        <dbReference type="Google" id="ProtNLM"/>
    </source>
</evidence>
<dbReference type="Proteomes" id="UP001596045">
    <property type="component" value="Unassembled WGS sequence"/>
</dbReference>